<dbReference type="AlphaFoldDB" id="F3L046"/>
<evidence type="ECO:0000256" key="6">
    <source>
        <dbReference type="RuleBase" id="RU003915"/>
    </source>
</evidence>
<evidence type="ECO:0000256" key="5">
    <source>
        <dbReference type="PROSITE-ProRule" id="PRU00277"/>
    </source>
</evidence>
<dbReference type="SUPFAM" id="SSF54534">
    <property type="entry name" value="FKBP-like"/>
    <property type="match status" value="1"/>
</dbReference>
<name>F3L046_9GAMM</name>
<evidence type="ECO:0000256" key="4">
    <source>
        <dbReference type="ARBA" id="ARBA00023235"/>
    </source>
</evidence>
<dbReference type="Proteomes" id="UP000005615">
    <property type="component" value="Unassembled WGS sequence"/>
</dbReference>
<dbReference type="PANTHER" id="PTHR43811">
    <property type="entry name" value="FKBP-TYPE PEPTIDYL-PROLYL CIS-TRANS ISOMERASE FKPA"/>
    <property type="match status" value="1"/>
</dbReference>
<accession>F3L046</accession>
<dbReference type="InterPro" id="IPR000774">
    <property type="entry name" value="PPIase_FKBP_N"/>
</dbReference>
<organism evidence="7 8">
    <name type="scientific">Aequoribacter fuscus</name>
    <dbReference type="NCBI Taxonomy" id="2518989"/>
    <lineage>
        <taxon>Bacteria</taxon>
        <taxon>Pseudomonadati</taxon>
        <taxon>Pseudomonadota</taxon>
        <taxon>Gammaproteobacteria</taxon>
        <taxon>Cellvibrionales</taxon>
        <taxon>Halieaceae</taxon>
        <taxon>Aequoribacter</taxon>
    </lineage>
</organism>
<reference evidence="7 8" key="1">
    <citation type="journal article" date="2011" name="J. Bacteriol.">
        <title>Genome sequence of strain IMCC3088, a proteorhodopsin-containing marine bacterium belonging to the OM60/NOR5 clade.</title>
        <authorList>
            <person name="Jang Y."/>
            <person name="Oh H.M."/>
            <person name="Kang I."/>
            <person name="Lee K."/>
            <person name="Yang S.J."/>
            <person name="Cho J.C."/>
        </authorList>
    </citation>
    <scope>NUCLEOTIDE SEQUENCE [LARGE SCALE GENOMIC DNA]</scope>
    <source>
        <strain evidence="7 8">IMCC3088</strain>
    </source>
</reference>
<dbReference type="EMBL" id="AEIG01000018">
    <property type="protein sequence ID" value="EGG30304.1"/>
    <property type="molecule type" value="Genomic_DNA"/>
</dbReference>
<evidence type="ECO:0000256" key="2">
    <source>
        <dbReference type="ARBA" id="ARBA00006577"/>
    </source>
</evidence>
<comment type="catalytic activity">
    <reaction evidence="1 5 6">
        <text>[protein]-peptidylproline (omega=180) = [protein]-peptidylproline (omega=0)</text>
        <dbReference type="Rhea" id="RHEA:16237"/>
        <dbReference type="Rhea" id="RHEA-COMP:10747"/>
        <dbReference type="Rhea" id="RHEA-COMP:10748"/>
        <dbReference type="ChEBI" id="CHEBI:83833"/>
        <dbReference type="ChEBI" id="CHEBI:83834"/>
        <dbReference type="EC" id="5.2.1.8"/>
    </reaction>
</comment>
<dbReference type="InterPro" id="IPR001179">
    <property type="entry name" value="PPIase_FKBP_dom"/>
</dbReference>
<evidence type="ECO:0000256" key="1">
    <source>
        <dbReference type="ARBA" id="ARBA00000971"/>
    </source>
</evidence>
<dbReference type="EC" id="5.2.1.8" evidence="6"/>
<keyword evidence="8" id="KW-1185">Reference proteome</keyword>
<comment type="similarity">
    <text evidence="2 6">Belongs to the FKBP-type PPIase family.</text>
</comment>
<dbReference type="STRING" id="2518989.IMCC3088_705"/>
<dbReference type="PROSITE" id="PS50059">
    <property type="entry name" value="FKBP_PPIASE"/>
    <property type="match status" value="1"/>
</dbReference>
<dbReference type="NCBIfam" id="NF008602">
    <property type="entry name" value="PRK11570.1"/>
    <property type="match status" value="1"/>
</dbReference>
<gene>
    <name evidence="7" type="ORF">IMCC3088_705</name>
</gene>
<protein>
    <recommendedName>
        <fullName evidence="6">Peptidyl-prolyl cis-trans isomerase</fullName>
        <ecNumber evidence="6">5.2.1.8</ecNumber>
    </recommendedName>
</protein>
<dbReference type="Gene3D" id="3.10.50.40">
    <property type="match status" value="1"/>
</dbReference>
<keyword evidence="4 5" id="KW-0413">Isomerase</keyword>
<dbReference type="FunFam" id="3.10.50.40:FF:000006">
    <property type="entry name" value="Peptidyl-prolyl cis-trans isomerase"/>
    <property type="match status" value="1"/>
</dbReference>
<evidence type="ECO:0000313" key="7">
    <source>
        <dbReference type="EMBL" id="EGG30304.1"/>
    </source>
</evidence>
<dbReference type="OrthoDB" id="9814548at2"/>
<dbReference type="PROSITE" id="PS51257">
    <property type="entry name" value="PROKAR_LIPOPROTEIN"/>
    <property type="match status" value="1"/>
</dbReference>
<dbReference type="RefSeq" id="WP_009575059.1">
    <property type="nucleotide sequence ID" value="NZ_AEIG01000018.1"/>
</dbReference>
<keyword evidence="3 5" id="KW-0697">Rotamase</keyword>
<dbReference type="PANTHER" id="PTHR43811:SF19">
    <property type="entry name" value="39 KDA FK506-BINDING NUCLEAR PROTEIN"/>
    <property type="match status" value="1"/>
</dbReference>
<dbReference type="InterPro" id="IPR046357">
    <property type="entry name" value="PPIase_dom_sf"/>
</dbReference>
<evidence type="ECO:0000313" key="8">
    <source>
        <dbReference type="Proteomes" id="UP000005615"/>
    </source>
</evidence>
<evidence type="ECO:0000256" key="3">
    <source>
        <dbReference type="ARBA" id="ARBA00023110"/>
    </source>
</evidence>
<dbReference type="Pfam" id="PF01346">
    <property type="entry name" value="FKBP_N"/>
    <property type="match status" value="1"/>
</dbReference>
<comment type="caution">
    <text evidence="7">The sequence shown here is derived from an EMBL/GenBank/DDBJ whole genome shotgun (WGS) entry which is preliminary data.</text>
</comment>
<dbReference type="Pfam" id="PF00254">
    <property type="entry name" value="FKBP_C"/>
    <property type="match status" value="1"/>
</dbReference>
<dbReference type="GO" id="GO:0006457">
    <property type="term" value="P:protein folding"/>
    <property type="evidence" value="ECO:0007669"/>
    <property type="project" value="InterPro"/>
</dbReference>
<dbReference type="GO" id="GO:0003755">
    <property type="term" value="F:peptidyl-prolyl cis-trans isomerase activity"/>
    <property type="evidence" value="ECO:0007669"/>
    <property type="project" value="UniProtKB-UniRule"/>
</dbReference>
<proteinExistence type="inferred from homology"/>
<sequence>MKKLAMSVALSSLVVLAACQPKEEAPATSAALDTPEQRFSYGMAYNMGERMVAESLEVDADAFAAGVQDALSGAESKLTDEEIAAEMAAFQARMQAKMETEAAEAGAANAAEGEAFLAENATKEGVMTTESGLQYKVESMGDGAKPAATDVVRVHYRGTLLDGEEFDSSYSRGEPAEFGLNQVIAGWTEGLQLMPVGSKFTFYIPSDLAYGSRGAGAKIGPSSTLIFEVELLDIVTPAE</sequence>
<dbReference type="eggNOG" id="COG0545">
    <property type="taxonomic scope" value="Bacteria"/>
</dbReference>
<dbReference type="Gene3D" id="1.10.287.460">
    <property type="entry name" value="Peptidyl-prolyl cis-trans isomerase, FKBP-type, N-terminal domain"/>
    <property type="match status" value="1"/>
</dbReference>
<dbReference type="InterPro" id="IPR036944">
    <property type="entry name" value="PPIase_FKBP_N_sf"/>
</dbReference>